<keyword evidence="1" id="KW-0202">Cytokine</keyword>
<dbReference type="Pfam" id="PF03039">
    <property type="entry name" value="IL12"/>
    <property type="match status" value="1"/>
</dbReference>
<dbReference type="GO" id="GO:0006955">
    <property type="term" value="P:immune response"/>
    <property type="evidence" value="ECO:0007669"/>
    <property type="project" value="InterPro"/>
</dbReference>
<dbReference type="STRING" id="8022.A0A060YGC2"/>
<dbReference type="InterPro" id="IPR004281">
    <property type="entry name" value="IL-12_alpha"/>
</dbReference>
<protein>
    <recommendedName>
        <fullName evidence="1">Interleukin-12 subunit alpha</fullName>
        <shortName evidence="1">IL-12A</shortName>
    </recommendedName>
</protein>
<keyword evidence="1" id="KW-1015">Disulfide bond</keyword>
<dbReference type="PaxDb" id="8022-A0A060YGC2"/>
<proteinExistence type="inferred from homology"/>
<comment type="similarity">
    <text evidence="1">Belongs to the IL-6 superfamily.</text>
</comment>
<dbReference type="SUPFAM" id="SSF47266">
    <property type="entry name" value="4-helical cytokines"/>
    <property type="match status" value="1"/>
</dbReference>
<evidence type="ECO:0000313" key="2">
    <source>
        <dbReference type="EMBL" id="CDQ88494.1"/>
    </source>
</evidence>
<dbReference type="GO" id="GO:0005615">
    <property type="term" value="C:extracellular space"/>
    <property type="evidence" value="ECO:0007669"/>
    <property type="project" value="UniProtKB-KW"/>
</dbReference>
<comment type="subunit">
    <text evidence="1">Heterodimer with IL12B; disulfide-linked. The heterodimer is known as interleukin IL-12.</text>
</comment>
<reference evidence="2" key="1">
    <citation type="journal article" date="2014" name="Nat. Commun.">
        <title>The rainbow trout genome provides novel insights into evolution after whole-genome duplication in vertebrates.</title>
        <authorList>
            <person name="Berthelot C."/>
            <person name="Brunet F."/>
            <person name="Chalopin D."/>
            <person name="Juanchich A."/>
            <person name="Bernard M."/>
            <person name="Noel B."/>
            <person name="Bento P."/>
            <person name="Da Silva C."/>
            <person name="Labadie K."/>
            <person name="Alberti A."/>
            <person name="Aury J.M."/>
            <person name="Louis A."/>
            <person name="Dehais P."/>
            <person name="Bardou P."/>
            <person name="Montfort J."/>
            <person name="Klopp C."/>
            <person name="Cabau C."/>
            <person name="Gaspin C."/>
            <person name="Thorgaard G.H."/>
            <person name="Boussaha M."/>
            <person name="Quillet E."/>
            <person name="Guyomard R."/>
            <person name="Galiana D."/>
            <person name="Bobe J."/>
            <person name="Volff J.N."/>
            <person name="Genet C."/>
            <person name="Wincker P."/>
            <person name="Jaillon O."/>
            <person name="Roest Crollius H."/>
            <person name="Guiguen Y."/>
        </authorList>
    </citation>
    <scope>NUCLEOTIDE SEQUENCE [LARGE SCALE GENOMIC DNA]</scope>
</reference>
<dbReference type="GO" id="GO:0008083">
    <property type="term" value="F:growth factor activity"/>
    <property type="evidence" value="ECO:0007669"/>
    <property type="project" value="UniProtKB-KW"/>
</dbReference>
<gene>
    <name evidence="1" type="primary">IL12A</name>
    <name evidence="2" type="ORF">GSONMT00019978001</name>
</gene>
<dbReference type="EMBL" id="FR908667">
    <property type="protein sequence ID" value="CDQ88494.1"/>
    <property type="molecule type" value="Genomic_DNA"/>
</dbReference>
<accession>A0A060YGC2</accession>
<organism evidence="2 3">
    <name type="scientific">Oncorhynchus mykiss</name>
    <name type="common">Rainbow trout</name>
    <name type="synonym">Salmo gairdneri</name>
    <dbReference type="NCBI Taxonomy" id="8022"/>
    <lineage>
        <taxon>Eukaryota</taxon>
        <taxon>Metazoa</taxon>
        <taxon>Chordata</taxon>
        <taxon>Craniata</taxon>
        <taxon>Vertebrata</taxon>
        <taxon>Euteleostomi</taxon>
        <taxon>Actinopterygii</taxon>
        <taxon>Neopterygii</taxon>
        <taxon>Teleostei</taxon>
        <taxon>Protacanthopterygii</taxon>
        <taxon>Salmoniformes</taxon>
        <taxon>Salmonidae</taxon>
        <taxon>Salmoninae</taxon>
        <taxon>Oncorhynchus</taxon>
    </lineage>
</organism>
<dbReference type="GO" id="GO:0005143">
    <property type="term" value="F:interleukin-12 receptor binding"/>
    <property type="evidence" value="ECO:0007669"/>
    <property type="project" value="InterPro"/>
</dbReference>
<keyword evidence="1" id="KW-0339">Growth factor</keyword>
<dbReference type="Gene3D" id="1.20.1250.10">
    <property type="match status" value="1"/>
</dbReference>
<dbReference type="InterPro" id="IPR009079">
    <property type="entry name" value="4_helix_cytokine-like_core"/>
</dbReference>
<name>A0A060YGC2_ONCMY</name>
<dbReference type="GO" id="GO:0005125">
    <property type="term" value="F:cytokine activity"/>
    <property type="evidence" value="ECO:0007669"/>
    <property type="project" value="UniProtKB-KW"/>
</dbReference>
<comment type="subcellular location">
    <subcellularLocation>
        <location evidence="1">Secreted</location>
    </subcellularLocation>
</comment>
<evidence type="ECO:0000313" key="3">
    <source>
        <dbReference type="Proteomes" id="UP000193380"/>
    </source>
</evidence>
<dbReference type="Proteomes" id="UP000193380">
    <property type="component" value="Unassembled WGS sequence"/>
</dbReference>
<dbReference type="PROSITE" id="PS51257">
    <property type="entry name" value="PROKAR_LIPOPROTEIN"/>
    <property type="match status" value="1"/>
</dbReference>
<reference evidence="2" key="2">
    <citation type="submission" date="2014-03" db="EMBL/GenBank/DDBJ databases">
        <authorList>
            <person name="Genoscope - CEA"/>
        </authorList>
    </citation>
    <scope>NUCLEOTIDE SEQUENCE</scope>
</reference>
<dbReference type="AlphaFoldDB" id="A0A060YGC2"/>
<sequence>MVRIIGVIHWLVLTDIVSSLHTDLASCVLLLALSCQVSMGTPMRMPRSLDSGKCSQCADLSRELVKNVKKLLDNENLFGGLNCSEQRVEVNSKTQTVLACEPNTDMNTRCSGQRNTTFSESECLRNIRADLEHYAASLQAYKQADLSSTAQDTQNLLNICPSTQWVSSSQVADPKLTSGDPVDQRVHLCKVLKGFHLRVITISRAMGYISAGDHRK</sequence>
<evidence type="ECO:0000256" key="1">
    <source>
        <dbReference type="RuleBase" id="RU363133"/>
    </source>
</evidence>
<keyword evidence="1" id="KW-0964">Secreted</keyword>